<dbReference type="AlphaFoldDB" id="A0A7U4DJ12"/>
<dbReference type="EMBL" id="CP001540">
    <property type="protein sequence ID" value="ACN93059.1"/>
    <property type="molecule type" value="Genomic_DNA"/>
</dbReference>
<reference evidence="1 2" key="1">
    <citation type="journal article" date="2011" name="J. Bacteriol.">
        <title>Whole-genome sequences of thirteen isolates of Borrelia burgdorferi.</title>
        <authorList>
            <person name="Schutzer S.E."/>
            <person name="Fraser-Liggett C.M."/>
            <person name="Casjens S.R."/>
            <person name="Qiu W.G."/>
            <person name="Dunn J.J."/>
            <person name="Mongodin E.F."/>
            <person name="Luft B.J."/>
        </authorList>
    </citation>
    <scope>NUCLEOTIDE SEQUENCE [LARGE SCALE GENOMIC DNA]</scope>
    <source>
        <strain evidence="1 2">118a</strain>
        <plasmid evidence="1 2">118a_lp28-3</plasmid>
    </source>
</reference>
<evidence type="ECO:0000313" key="1">
    <source>
        <dbReference type="EMBL" id="ACN93059.1"/>
    </source>
</evidence>
<protein>
    <submittedName>
        <fullName evidence="1">Uncharacterized protein</fullName>
    </submittedName>
</protein>
<dbReference type="Proteomes" id="UP000006208">
    <property type="component" value="Plasmid 118a_lp28-3"/>
</dbReference>
<name>A0A7U4DJ12_BORBG</name>
<organism evidence="1 2">
    <name type="scientific">Borreliella burgdorferi 118a</name>
    <dbReference type="NCBI Taxonomy" id="476210"/>
    <lineage>
        <taxon>Bacteria</taxon>
        <taxon>Pseudomonadati</taxon>
        <taxon>Spirochaetota</taxon>
        <taxon>Spirochaetia</taxon>
        <taxon>Spirochaetales</taxon>
        <taxon>Borreliaceae</taxon>
        <taxon>Borreliella</taxon>
    </lineage>
</organism>
<proteinExistence type="predicted"/>
<evidence type="ECO:0000313" key="2">
    <source>
        <dbReference type="Proteomes" id="UP000006208"/>
    </source>
</evidence>
<accession>A0A7U4DJ12</accession>
<gene>
    <name evidence="1" type="ORF">BBU118A_H21</name>
</gene>
<sequence>MRYLQNRRGATHTFKKDSKRAACMCTVQYDLKMLNELELKGSAAHYI</sequence>
<geneLocation type="plasmid" evidence="1 2">
    <name>118a_lp28-3</name>
</geneLocation>
<keyword evidence="1" id="KW-0614">Plasmid</keyword>